<keyword evidence="4" id="KW-0067">ATP-binding</keyword>
<reference evidence="6 7" key="1">
    <citation type="journal article" date="2024" name="Plant J.">
        <title>Genome sequences and population genomics reveal climatic adaptation and genomic divergence between two closely related sweetgum species.</title>
        <authorList>
            <person name="Xu W.Q."/>
            <person name="Ren C.Q."/>
            <person name="Zhang X.Y."/>
            <person name="Comes H.P."/>
            <person name="Liu X.H."/>
            <person name="Li Y.G."/>
            <person name="Kettle C.J."/>
            <person name="Jalonen R."/>
            <person name="Gaisberger H."/>
            <person name="Ma Y.Z."/>
            <person name="Qiu Y.X."/>
        </authorList>
    </citation>
    <scope>NUCLEOTIDE SEQUENCE [LARGE SCALE GENOMIC DNA]</scope>
    <source>
        <strain evidence="6">Hangzhou</strain>
    </source>
</reference>
<dbReference type="Gene3D" id="1.10.510.10">
    <property type="entry name" value="Transferase(Phosphotransferase) domain 1"/>
    <property type="match status" value="1"/>
</dbReference>
<dbReference type="InterPro" id="IPR011009">
    <property type="entry name" value="Kinase-like_dom_sf"/>
</dbReference>
<keyword evidence="7" id="KW-1185">Reference proteome</keyword>
<gene>
    <name evidence="6" type="ORF">L1049_009651</name>
</gene>
<comment type="caution">
    <text evidence="6">The sequence shown here is derived from an EMBL/GenBank/DDBJ whole genome shotgun (WGS) entry which is preliminary data.</text>
</comment>
<dbReference type="AlphaFoldDB" id="A0AAP0N9Y4"/>
<dbReference type="PANTHER" id="PTHR47973">
    <property type="entry name" value="CYSTEINE-RICH RECEPTOR-LIKE PROTEIN KINASE 3"/>
    <property type="match status" value="1"/>
</dbReference>
<dbReference type="Proteomes" id="UP001415857">
    <property type="component" value="Unassembled WGS sequence"/>
</dbReference>
<keyword evidence="2" id="KW-0547">Nucleotide-binding</keyword>
<dbReference type="GO" id="GO:0016301">
    <property type="term" value="F:kinase activity"/>
    <property type="evidence" value="ECO:0007669"/>
    <property type="project" value="UniProtKB-KW"/>
</dbReference>
<feature type="region of interest" description="Disordered" evidence="5">
    <location>
        <begin position="136"/>
        <end position="170"/>
    </location>
</feature>
<dbReference type="GO" id="GO:0005524">
    <property type="term" value="F:ATP binding"/>
    <property type="evidence" value="ECO:0007669"/>
    <property type="project" value="UniProtKB-KW"/>
</dbReference>
<accession>A0AAP0N9Y4</accession>
<proteinExistence type="predicted"/>
<dbReference type="InterPro" id="IPR052059">
    <property type="entry name" value="CR_Ser/Thr_kinase"/>
</dbReference>
<keyword evidence="1" id="KW-0808">Transferase</keyword>
<dbReference type="EMBL" id="JBBPBK010000016">
    <property type="protein sequence ID" value="KAK9267229.1"/>
    <property type="molecule type" value="Genomic_DNA"/>
</dbReference>
<evidence type="ECO:0000256" key="4">
    <source>
        <dbReference type="ARBA" id="ARBA00022840"/>
    </source>
</evidence>
<organism evidence="6 7">
    <name type="scientific">Liquidambar formosana</name>
    <name type="common">Formosan gum</name>
    <dbReference type="NCBI Taxonomy" id="63359"/>
    <lineage>
        <taxon>Eukaryota</taxon>
        <taxon>Viridiplantae</taxon>
        <taxon>Streptophyta</taxon>
        <taxon>Embryophyta</taxon>
        <taxon>Tracheophyta</taxon>
        <taxon>Spermatophyta</taxon>
        <taxon>Magnoliopsida</taxon>
        <taxon>eudicotyledons</taxon>
        <taxon>Gunneridae</taxon>
        <taxon>Pentapetalae</taxon>
        <taxon>Saxifragales</taxon>
        <taxon>Altingiaceae</taxon>
        <taxon>Liquidambar</taxon>
    </lineage>
</organism>
<dbReference type="SUPFAM" id="SSF56112">
    <property type="entry name" value="Protein kinase-like (PK-like)"/>
    <property type="match status" value="1"/>
</dbReference>
<evidence type="ECO:0000256" key="2">
    <source>
        <dbReference type="ARBA" id="ARBA00022741"/>
    </source>
</evidence>
<feature type="compositionally biased region" description="Low complexity" evidence="5">
    <location>
        <begin position="136"/>
        <end position="147"/>
    </location>
</feature>
<sequence length="178" mass="19599">MREHLTEKADVFGFGVVALEILSGRPNTDNSLDTKKKYLLEWAWTLHEGDRSLDLVDPTLIAFDESEATRVIGVALLCTQASPMVRPPMSRVVAMLAGDIEVRAVTTKPSYLTDWDFKDITSCLLNEDTHVSIASDSSSQHSILQHDSPTDPCTNVDPTPSPLNLTEPMLSDIFGEGR</sequence>
<feature type="compositionally biased region" description="Polar residues" evidence="5">
    <location>
        <begin position="151"/>
        <end position="164"/>
    </location>
</feature>
<keyword evidence="3" id="KW-0418">Kinase</keyword>
<evidence type="ECO:0000256" key="1">
    <source>
        <dbReference type="ARBA" id="ARBA00022679"/>
    </source>
</evidence>
<evidence type="ECO:0000256" key="3">
    <source>
        <dbReference type="ARBA" id="ARBA00022777"/>
    </source>
</evidence>
<name>A0AAP0N9Y4_LIQFO</name>
<evidence type="ECO:0000313" key="7">
    <source>
        <dbReference type="Proteomes" id="UP001415857"/>
    </source>
</evidence>
<protein>
    <submittedName>
        <fullName evidence="6">Uncharacterized protein</fullName>
    </submittedName>
</protein>
<evidence type="ECO:0000313" key="6">
    <source>
        <dbReference type="EMBL" id="KAK9267229.1"/>
    </source>
</evidence>
<evidence type="ECO:0000256" key="5">
    <source>
        <dbReference type="SAM" id="MobiDB-lite"/>
    </source>
</evidence>